<organism evidence="1 2">
    <name type="scientific">Smallanthus sonchifolius</name>
    <dbReference type="NCBI Taxonomy" id="185202"/>
    <lineage>
        <taxon>Eukaryota</taxon>
        <taxon>Viridiplantae</taxon>
        <taxon>Streptophyta</taxon>
        <taxon>Embryophyta</taxon>
        <taxon>Tracheophyta</taxon>
        <taxon>Spermatophyta</taxon>
        <taxon>Magnoliopsida</taxon>
        <taxon>eudicotyledons</taxon>
        <taxon>Gunneridae</taxon>
        <taxon>Pentapetalae</taxon>
        <taxon>asterids</taxon>
        <taxon>campanulids</taxon>
        <taxon>Asterales</taxon>
        <taxon>Asteraceae</taxon>
        <taxon>Asteroideae</taxon>
        <taxon>Heliantheae alliance</taxon>
        <taxon>Millerieae</taxon>
        <taxon>Smallanthus</taxon>
    </lineage>
</organism>
<dbReference type="Proteomes" id="UP001056120">
    <property type="component" value="Linkage Group LG28"/>
</dbReference>
<dbReference type="EMBL" id="CM042045">
    <property type="protein sequence ID" value="KAI3682721.1"/>
    <property type="molecule type" value="Genomic_DNA"/>
</dbReference>
<proteinExistence type="predicted"/>
<sequence>MRNFRSILVIKYVKKNKTPFNDYEGLEQKYWDSFAANALTEEYEEKSQKAKISAHKNVKPSRVGRREMNGFIDVWEDRWGQLLSKYDLLSDIQDERLQIYTNSRAQLNSVTNLYQLGPHRSSEGVLTGRLKE</sequence>
<accession>A0ACB8YBX9</accession>
<reference evidence="1 2" key="2">
    <citation type="journal article" date="2022" name="Mol. Ecol. Resour.">
        <title>The genomes of chicory, endive, great burdock and yacon provide insights into Asteraceae paleo-polyploidization history and plant inulin production.</title>
        <authorList>
            <person name="Fan W."/>
            <person name="Wang S."/>
            <person name="Wang H."/>
            <person name="Wang A."/>
            <person name="Jiang F."/>
            <person name="Liu H."/>
            <person name="Zhao H."/>
            <person name="Xu D."/>
            <person name="Zhang Y."/>
        </authorList>
    </citation>
    <scope>NUCLEOTIDE SEQUENCE [LARGE SCALE GENOMIC DNA]</scope>
    <source>
        <strain evidence="2">cv. Yunnan</strain>
        <tissue evidence="1">Leaves</tissue>
    </source>
</reference>
<protein>
    <submittedName>
        <fullName evidence="1">Uncharacterized protein</fullName>
    </submittedName>
</protein>
<evidence type="ECO:0000313" key="2">
    <source>
        <dbReference type="Proteomes" id="UP001056120"/>
    </source>
</evidence>
<name>A0ACB8YBX9_9ASTR</name>
<comment type="caution">
    <text evidence="1">The sequence shown here is derived from an EMBL/GenBank/DDBJ whole genome shotgun (WGS) entry which is preliminary data.</text>
</comment>
<gene>
    <name evidence="1" type="ORF">L1987_82912</name>
</gene>
<reference evidence="2" key="1">
    <citation type="journal article" date="2022" name="Mol. Ecol. Resour.">
        <title>The genomes of chicory, endive, great burdock and yacon provide insights into Asteraceae palaeo-polyploidization history and plant inulin production.</title>
        <authorList>
            <person name="Fan W."/>
            <person name="Wang S."/>
            <person name="Wang H."/>
            <person name="Wang A."/>
            <person name="Jiang F."/>
            <person name="Liu H."/>
            <person name="Zhao H."/>
            <person name="Xu D."/>
            <person name="Zhang Y."/>
        </authorList>
    </citation>
    <scope>NUCLEOTIDE SEQUENCE [LARGE SCALE GENOMIC DNA]</scope>
    <source>
        <strain evidence="2">cv. Yunnan</strain>
    </source>
</reference>
<keyword evidence="2" id="KW-1185">Reference proteome</keyword>
<evidence type="ECO:0000313" key="1">
    <source>
        <dbReference type="EMBL" id="KAI3682721.1"/>
    </source>
</evidence>